<protein>
    <submittedName>
        <fullName evidence="3">Tetratricopeptide repeat protein</fullName>
    </submittedName>
</protein>
<dbReference type="PROSITE" id="PS50005">
    <property type="entry name" value="TPR"/>
    <property type="match status" value="2"/>
</dbReference>
<evidence type="ECO:0000313" key="3">
    <source>
        <dbReference type="EMBL" id="NDY95751.1"/>
    </source>
</evidence>
<accession>A0A845V6D3</accession>
<dbReference type="RefSeq" id="WP_164211134.1">
    <property type="nucleotide sequence ID" value="NZ_JAAGSC010000040.1"/>
</dbReference>
<dbReference type="InterPro" id="IPR011990">
    <property type="entry name" value="TPR-like_helical_dom_sf"/>
</dbReference>
<organism evidence="3 4">
    <name type="scientific">Wenzhouxiangella limi</name>
    <dbReference type="NCBI Taxonomy" id="2707351"/>
    <lineage>
        <taxon>Bacteria</taxon>
        <taxon>Pseudomonadati</taxon>
        <taxon>Pseudomonadota</taxon>
        <taxon>Gammaproteobacteria</taxon>
        <taxon>Chromatiales</taxon>
        <taxon>Wenzhouxiangellaceae</taxon>
        <taxon>Wenzhouxiangella</taxon>
    </lineage>
</organism>
<dbReference type="InterPro" id="IPR013517">
    <property type="entry name" value="FG-GAP"/>
</dbReference>
<reference evidence="3 4" key="1">
    <citation type="submission" date="2020-02" db="EMBL/GenBank/DDBJ databases">
        <authorList>
            <person name="Zhang X.-Y."/>
        </authorList>
    </citation>
    <scope>NUCLEOTIDE SEQUENCE [LARGE SCALE GENOMIC DNA]</scope>
    <source>
        <strain evidence="3 4">C33</strain>
    </source>
</reference>
<dbReference type="Pfam" id="PF13432">
    <property type="entry name" value="TPR_16"/>
    <property type="match status" value="1"/>
</dbReference>
<dbReference type="EMBL" id="JAAGSC010000040">
    <property type="protein sequence ID" value="NDY95751.1"/>
    <property type="molecule type" value="Genomic_DNA"/>
</dbReference>
<dbReference type="InterPro" id="IPR028994">
    <property type="entry name" value="Integrin_alpha_N"/>
</dbReference>
<dbReference type="Gene3D" id="1.25.40.10">
    <property type="entry name" value="Tetratricopeptide repeat domain"/>
    <property type="match status" value="1"/>
</dbReference>
<comment type="caution">
    <text evidence="3">The sequence shown here is derived from an EMBL/GenBank/DDBJ whole genome shotgun (WGS) entry which is preliminary data.</text>
</comment>
<dbReference type="AlphaFoldDB" id="A0A845V6D3"/>
<name>A0A845V6D3_9GAMM</name>
<dbReference type="Pfam" id="PF13517">
    <property type="entry name" value="FG-GAP_3"/>
    <property type="match status" value="2"/>
</dbReference>
<feature type="repeat" description="TPR" evidence="2">
    <location>
        <begin position="104"/>
        <end position="137"/>
    </location>
</feature>
<dbReference type="SUPFAM" id="SSF48452">
    <property type="entry name" value="TPR-like"/>
    <property type="match status" value="1"/>
</dbReference>
<proteinExistence type="predicted"/>
<feature type="repeat" description="TPR" evidence="2">
    <location>
        <begin position="138"/>
        <end position="171"/>
    </location>
</feature>
<dbReference type="PANTHER" id="PTHR46580">
    <property type="entry name" value="SENSOR KINASE-RELATED"/>
    <property type="match status" value="1"/>
</dbReference>
<dbReference type="PANTHER" id="PTHR46580:SF4">
    <property type="entry name" value="ATP_GTP-BINDING PROTEIN"/>
    <property type="match status" value="1"/>
</dbReference>
<dbReference type="SUPFAM" id="SSF69318">
    <property type="entry name" value="Integrin alpha N-terminal domain"/>
    <property type="match status" value="1"/>
</dbReference>
<evidence type="ECO:0000313" key="4">
    <source>
        <dbReference type="Proteomes" id="UP000484885"/>
    </source>
</evidence>
<keyword evidence="2" id="KW-0802">TPR repeat</keyword>
<sequence length="1101" mass="119884">MNRIVWALCALALIAGCESGERGSSGADLTAEQIDRNNRGVALMGQYRNEDAREVFAELLVEQPDWTDVEVNLAIAILNRQREGDELVALEIVERILQDHPDHVRARYIAGLMRFYIGDTQPALDHLQRVLAAAPDDAHVAYFTAQAYSQLGDNEAALALYQRAIELDPYLRSAYYGAALAHRQLGNADAAREMLGIYQRFENNPRAQLAEFVYTRKGPLAEALAVDRPDAEERIRDPDGGLFASAVDLLALPSELAAPSLTVADISGSGELDVLVAGGAGQGNVVVGQRDGELRAEPGHPLAGIDSVTAALWGDIDNDGILDVLLCRDGPNRLLAGSGWTDAPAAADLADPSACRDGAVLDADHDGDLDLFVVNADGANELFNNNLDGSFRRLSRESEADLGGGARASRQVLAADLDADRDADLVILHEQPPHQVLRNDRLWRYESAPGFAAFEAAPLLAVTAADFAASGQVSLVTIDTVGQLQHWQPDEAGVWQARTLTEIALAQPDSVALAAVDFDGSGRPDLLVQHAGGFEVLNVSAQGEVERRHDEAVELLALAPILLEPERGPALVGVVAEDGVRQLRLWPAGSGRHGFVAIAPSGMTDRGEGMRSNASGIGTGVMLRTGSRWSIFDTFDRHSAPGQSLQPLAIGLGGDDRADFVKLFWSDGVLQTEMDLAAGQVHRISELQRQLASCPVLFAWNGERHEFVSDLLGVAGIGFLREPGRYSEPRPWEYFLFPEGSIAPREGRYEIKIAEPMEEIAYIDSAQLHVVDLPAGWQVTLDERMFTGGGPEPTGARVFYRDERVIEPVRAIDGRGRVVTAEVLAADFVAAPPGAPDARFLGRLAEDHVLTLEFDRVINPPDARPRLLASGWVEYPYSQTVFAAWQAGAAYRPPSLEAFADGRWQPVFEHFGYPAGMPREMSLALDALPAGTTALRIRGNWEVYWDRLAVVHTEEPDAVEVHALELAQARLARTGFARRDTGDQRLPYYDYSDRSPFWDTKYPVGFYTDFGPVEELVGATNNAFAVFGPGEELHLEFTAPPPPSGWHRQVVLEVRGYAKDMDMYTDTGETVGPLPVTAGVDDEGQREALHRRFLNRFQGGR</sequence>
<dbReference type="PROSITE" id="PS50293">
    <property type="entry name" value="TPR_REGION"/>
    <property type="match status" value="1"/>
</dbReference>
<evidence type="ECO:0000256" key="2">
    <source>
        <dbReference type="PROSITE-ProRule" id="PRU00339"/>
    </source>
</evidence>
<gene>
    <name evidence="3" type="ORF">G3I74_08430</name>
</gene>
<keyword evidence="4" id="KW-1185">Reference proteome</keyword>
<dbReference type="InterPro" id="IPR019734">
    <property type="entry name" value="TPR_rpt"/>
</dbReference>
<keyword evidence="1" id="KW-0732">Signal</keyword>
<dbReference type="Proteomes" id="UP000484885">
    <property type="component" value="Unassembled WGS sequence"/>
</dbReference>
<dbReference type="PROSITE" id="PS51257">
    <property type="entry name" value="PROKAR_LIPOPROTEIN"/>
    <property type="match status" value="1"/>
</dbReference>
<dbReference type="SMART" id="SM00028">
    <property type="entry name" value="TPR"/>
    <property type="match status" value="2"/>
</dbReference>
<evidence type="ECO:0000256" key="1">
    <source>
        <dbReference type="ARBA" id="ARBA00022729"/>
    </source>
</evidence>